<feature type="compositionally biased region" description="Basic and acidic residues" evidence="1">
    <location>
        <begin position="946"/>
        <end position="962"/>
    </location>
</feature>
<feature type="compositionally biased region" description="Basic and acidic residues" evidence="1">
    <location>
        <begin position="1025"/>
        <end position="1038"/>
    </location>
</feature>
<feature type="region of interest" description="Disordered" evidence="1">
    <location>
        <begin position="806"/>
        <end position="853"/>
    </location>
</feature>
<feature type="region of interest" description="Disordered" evidence="1">
    <location>
        <begin position="306"/>
        <end position="331"/>
    </location>
</feature>
<feature type="compositionally biased region" description="Polar residues" evidence="1">
    <location>
        <begin position="502"/>
        <end position="522"/>
    </location>
</feature>
<reference evidence="3" key="1">
    <citation type="submission" date="2025-08" db="UniProtKB">
        <authorList>
            <consortium name="RefSeq"/>
        </authorList>
    </citation>
    <scope>IDENTIFICATION</scope>
    <source>
        <strain evidence="3">15112-1751.03</strain>
        <tissue evidence="3">Whole Adult</tissue>
    </source>
</reference>
<sequence>MDCSRSKVSGNETELEYEVEHRDLRVESAYETGKPTARQYDREVHVLNRDNKNDPLGKAFDGSRPPNSNGDLVKKVNRQQRHHQQPEQRPQKLTEHRREQLPEYTNEHLPQQRSEPMEYRREQLPQNRREQLPEYTNEHLPQQRSEPMEYRREHRKEQIPERGSEQLPRHRREQLHQHRVKQLSDYPKEQLSQQQREQLSELRKKQIPEQGSEQLFQHRREPLGEYPMERLPQHQKEQLSRYPREQTSQYRRERLSGHRNEQYSEHLKDNLPQNRIESLQEHRKEHFSEHLKVELPEKLRLELQEQRRHTEKDRDQSRHQSRPKVDPNTELHHRNDALGELLRNSVVVHSDYVKDNLNRLAAPTLLRPISGHRQASGRGGCSGCDSKKYAQHPDRYEPTCCDARDTSNSNHMCNECYDNPRPPKPRRNRSRNANYNNQDNFRTQCDCDDEPQTRSRPEPRAYDVYCEECAQAPQPRSQSDYRGRSYSCEPQPKPHRTKPRKSQSVCPCDSKSSNKGYAPSNRNSHYMEVSEFRNIVCRNPLVVKSRGCINPCEEENPKPKTYVPCPNYNDVPQPVNNDCCTSGRSRQKVRTKAVIERPTRQYDCDPCNSNPPTDYMEFERDQCNQYPARGNCSNERLCCPRKPPPRSEKLKPKCASAPASRKCPPPCIKTPQQRSVKVNRTCYVPPSCFAPRFANTSRKCSGSDIHFTDKCVSTLTQGNRRKIRIKSPDTLGAVPQMRRTKSNLKERLSGCGLTYPRIHDVFSSKMFLGTGFNMVPMPTLSKLKMNRRVPKLKPCSITPFRCRGGKLSHTTTPVPKTRASSINTMSTARTTPQRGTGGGRRDLTPSTRGTPTLARRDLPKRYQVTPTIIAIRPIPVTEERGRPAARPASILHHPTPEAQTKPNTTAAASQGKATTTKGAPARGSVRVSTVLQPAPRIKKSVVIQENNDRERSSFANENREALRPSQQQSVKNSVNRVETESGRTTTPSQRQRDGTYAMTKHAAQNQFHDQGSVRFNEAARTTVQETDKPVAQEAERLTSQKATKPSTQQLSRSLIEHASKSPVPTTSRGQADPRSITPQRVHEVRSPTTAQTHDREGSLNITPEADEKPQHSRPIKDEDAMQDPNYRYYRGSFLTIRPNIPNEEPIRQSRKRGSLIMITQNGMQKSLAKGSSYIAPQWQCLGKKGGSHATNSFVDATKEGPQRNQFSWRKFVPHWLVNDKHRKTDV</sequence>
<feature type="compositionally biased region" description="Polar residues" evidence="1">
    <location>
        <begin position="808"/>
        <end position="826"/>
    </location>
</feature>
<feature type="region of interest" description="Disordered" evidence="1">
    <location>
        <begin position="475"/>
        <end position="522"/>
    </location>
</feature>
<accession>A0A6P8YUM3</accession>
<dbReference type="AlphaFoldDB" id="A0A6P8YUM3"/>
<feature type="region of interest" description="Disordered" evidence="1">
    <location>
        <begin position="26"/>
        <end position="271"/>
    </location>
</feature>
<gene>
    <name evidence="3" type="primary">LOC117571312</name>
</gene>
<organism evidence="2 3">
    <name type="scientific">Drosophila albomicans</name>
    <name type="common">Fruit fly</name>
    <dbReference type="NCBI Taxonomy" id="7291"/>
    <lineage>
        <taxon>Eukaryota</taxon>
        <taxon>Metazoa</taxon>
        <taxon>Ecdysozoa</taxon>
        <taxon>Arthropoda</taxon>
        <taxon>Hexapoda</taxon>
        <taxon>Insecta</taxon>
        <taxon>Pterygota</taxon>
        <taxon>Neoptera</taxon>
        <taxon>Endopterygota</taxon>
        <taxon>Diptera</taxon>
        <taxon>Brachycera</taxon>
        <taxon>Muscomorpha</taxon>
        <taxon>Ephydroidea</taxon>
        <taxon>Drosophilidae</taxon>
        <taxon>Drosophila</taxon>
    </lineage>
</organism>
<evidence type="ECO:0000313" key="2">
    <source>
        <dbReference type="Proteomes" id="UP000515160"/>
    </source>
</evidence>
<dbReference type="GeneID" id="117571312"/>
<feature type="compositionally biased region" description="Basic and acidic residues" evidence="1">
    <location>
        <begin position="146"/>
        <end position="168"/>
    </location>
</feature>
<name>A0A6P8YUM3_DROAB</name>
<evidence type="ECO:0000256" key="1">
    <source>
        <dbReference type="SAM" id="MobiDB-lite"/>
    </source>
</evidence>
<proteinExistence type="predicted"/>
<feature type="compositionally biased region" description="Basic and acidic residues" evidence="1">
    <location>
        <begin position="1105"/>
        <end position="1118"/>
    </location>
</feature>
<feature type="compositionally biased region" description="Basic and acidic residues" evidence="1">
    <location>
        <begin position="216"/>
        <end position="269"/>
    </location>
</feature>
<feature type="compositionally biased region" description="Basic and acidic residues" evidence="1">
    <location>
        <begin position="115"/>
        <end position="132"/>
    </location>
</feature>
<dbReference type="OrthoDB" id="10602613at2759"/>
<feature type="region of interest" description="Disordered" evidence="1">
    <location>
        <begin position="414"/>
        <end position="437"/>
    </location>
</feature>
<dbReference type="RefSeq" id="XP_034109277.1">
    <property type="nucleotide sequence ID" value="XM_034253386.2"/>
</dbReference>
<dbReference type="Proteomes" id="UP000515160">
    <property type="component" value="Chromosome 3"/>
</dbReference>
<feature type="region of interest" description="Disordered" evidence="1">
    <location>
        <begin position="876"/>
        <end position="995"/>
    </location>
</feature>
<feature type="compositionally biased region" description="Basic and acidic residues" evidence="1">
    <location>
        <begin position="39"/>
        <end position="55"/>
    </location>
</feature>
<feature type="compositionally biased region" description="Basic and acidic residues" evidence="1">
    <location>
        <begin position="84"/>
        <end position="101"/>
    </location>
</feature>
<feature type="region of interest" description="Disordered" evidence="1">
    <location>
        <begin position="1021"/>
        <end position="1118"/>
    </location>
</feature>
<feature type="compositionally biased region" description="Basic residues" evidence="1">
    <location>
        <begin position="169"/>
        <end position="181"/>
    </location>
</feature>
<feature type="compositionally biased region" description="Polar residues" evidence="1">
    <location>
        <begin position="897"/>
        <end position="917"/>
    </location>
</feature>
<feature type="compositionally biased region" description="Basic and acidic residues" evidence="1">
    <location>
        <begin position="198"/>
        <end position="207"/>
    </location>
</feature>
<protein>
    <submittedName>
        <fullName evidence="3">Uncharacterized protein LOC117571312</fullName>
    </submittedName>
</protein>
<keyword evidence="2" id="KW-1185">Reference proteome</keyword>
<evidence type="ECO:0000313" key="3">
    <source>
        <dbReference type="RefSeq" id="XP_034109277.1"/>
    </source>
</evidence>
<feature type="compositionally biased region" description="Polar residues" evidence="1">
    <location>
        <begin position="964"/>
        <end position="989"/>
    </location>
</feature>
<feature type="compositionally biased region" description="Polar residues" evidence="1">
    <location>
        <begin position="1039"/>
        <end position="1052"/>
    </location>
</feature>